<feature type="transmembrane region" description="Helical" evidence="13">
    <location>
        <begin position="246"/>
        <end position="268"/>
    </location>
</feature>
<evidence type="ECO:0000256" key="4">
    <source>
        <dbReference type="ARBA" id="ARBA00010617"/>
    </source>
</evidence>
<evidence type="ECO:0000256" key="7">
    <source>
        <dbReference type="ARBA" id="ARBA00022723"/>
    </source>
</evidence>
<dbReference type="GO" id="GO:0016705">
    <property type="term" value="F:oxidoreductase activity, acting on paired donors, with incorporation or reduction of molecular oxygen"/>
    <property type="evidence" value="ECO:0007669"/>
    <property type="project" value="InterPro"/>
</dbReference>
<evidence type="ECO:0000313" key="16">
    <source>
        <dbReference type="Proteomes" id="UP000295703"/>
    </source>
</evidence>
<evidence type="ECO:0000256" key="5">
    <source>
        <dbReference type="ARBA" id="ARBA00022617"/>
    </source>
</evidence>
<dbReference type="EMBL" id="RYZW01000016">
    <property type="protein sequence ID" value="TDZ67572.1"/>
    <property type="molecule type" value="Genomic_DNA"/>
</dbReference>
<dbReference type="GO" id="GO:0022857">
    <property type="term" value="F:transmembrane transporter activity"/>
    <property type="evidence" value="ECO:0007669"/>
    <property type="project" value="InterPro"/>
</dbReference>
<evidence type="ECO:0000313" key="15">
    <source>
        <dbReference type="EMBL" id="TDZ67572.1"/>
    </source>
</evidence>
<feature type="transmembrane region" description="Helical" evidence="13">
    <location>
        <begin position="84"/>
        <end position="113"/>
    </location>
</feature>
<evidence type="ECO:0000256" key="9">
    <source>
        <dbReference type="ARBA" id="ARBA00023002"/>
    </source>
</evidence>
<keyword evidence="11 15" id="KW-0503">Monooxygenase</keyword>
<dbReference type="InterPro" id="IPR017972">
    <property type="entry name" value="Cyt_P450_CS"/>
</dbReference>
<keyword evidence="12 13" id="KW-0472">Membrane</keyword>
<dbReference type="SUPFAM" id="SSF48264">
    <property type="entry name" value="Cytochrome P450"/>
    <property type="match status" value="1"/>
</dbReference>
<evidence type="ECO:0000256" key="12">
    <source>
        <dbReference type="ARBA" id="ARBA00023136"/>
    </source>
</evidence>
<evidence type="ECO:0000256" key="1">
    <source>
        <dbReference type="ARBA" id="ARBA00001971"/>
    </source>
</evidence>
<dbReference type="Gene3D" id="1.10.630.10">
    <property type="entry name" value="Cytochrome P450"/>
    <property type="match status" value="1"/>
</dbReference>
<feature type="transmembrane region" description="Helical" evidence="13">
    <location>
        <begin position="125"/>
        <end position="144"/>
    </location>
</feature>
<dbReference type="CDD" id="cd11041">
    <property type="entry name" value="CYP503A1-like"/>
    <property type="match status" value="1"/>
</dbReference>
<dbReference type="InterPro" id="IPR036259">
    <property type="entry name" value="MFS_trans_sf"/>
</dbReference>
<feature type="transmembrane region" description="Helical" evidence="13">
    <location>
        <begin position="383"/>
        <end position="400"/>
    </location>
</feature>
<comment type="cofactor">
    <cofactor evidence="1">
        <name>heme</name>
        <dbReference type="ChEBI" id="CHEBI:30413"/>
    </cofactor>
</comment>
<dbReference type="GO" id="GO:0016020">
    <property type="term" value="C:membrane"/>
    <property type="evidence" value="ECO:0007669"/>
    <property type="project" value="UniProtKB-SubCell"/>
</dbReference>
<dbReference type="PROSITE" id="PS50850">
    <property type="entry name" value="MFS"/>
    <property type="match status" value="1"/>
</dbReference>
<keyword evidence="16" id="KW-1185">Reference proteome</keyword>
<keyword evidence="5" id="KW-0349">Heme</keyword>
<evidence type="ECO:0000256" key="2">
    <source>
        <dbReference type="ARBA" id="ARBA00004141"/>
    </source>
</evidence>
<dbReference type="PROSITE" id="PS00216">
    <property type="entry name" value="SUGAR_TRANSPORT_1"/>
    <property type="match status" value="1"/>
</dbReference>
<comment type="similarity">
    <text evidence="4">Belongs to the cytochrome P450 family.</text>
</comment>
<evidence type="ECO:0000256" key="13">
    <source>
        <dbReference type="SAM" id="Phobius"/>
    </source>
</evidence>
<dbReference type="GO" id="GO:0004497">
    <property type="term" value="F:monooxygenase activity"/>
    <property type="evidence" value="ECO:0007669"/>
    <property type="project" value="UniProtKB-KW"/>
</dbReference>
<comment type="caution">
    <text evidence="15">The sequence shown here is derived from an EMBL/GenBank/DDBJ whole genome shotgun (WGS) entry which is preliminary data.</text>
</comment>
<dbReference type="GO" id="GO:0005506">
    <property type="term" value="F:iron ion binding"/>
    <property type="evidence" value="ECO:0007669"/>
    <property type="project" value="InterPro"/>
</dbReference>
<dbReference type="Pfam" id="PF00083">
    <property type="entry name" value="Sugar_tr"/>
    <property type="match status" value="1"/>
</dbReference>
<dbReference type="PANTHER" id="PTHR46206">
    <property type="entry name" value="CYTOCHROME P450"/>
    <property type="match status" value="1"/>
</dbReference>
<keyword evidence="9" id="KW-0560">Oxidoreductase</keyword>
<protein>
    <submittedName>
        <fullName evidence="15">Cytochrome P450 monooxygenase BOA7</fullName>
    </submittedName>
</protein>
<dbReference type="GO" id="GO:0020037">
    <property type="term" value="F:heme binding"/>
    <property type="evidence" value="ECO:0007669"/>
    <property type="project" value="InterPro"/>
</dbReference>
<feature type="transmembrane region" description="Helical" evidence="13">
    <location>
        <begin position="343"/>
        <end position="362"/>
    </location>
</feature>
<name>A0A4R8RKY9_COLTR</name>
<dbReference type="Gene3D" id="1.20.1250.20">
    <property type="entry name" value="MFS general substrate transporter like domains"/>
    <property type="match status" value="1"/>
</dbReference>
<keyword evidence="6 13" id="KW-0812">Transmembrane</keyword>
<dbReference type="Proteomes" id="UP000295703">
    <property type="component" value="Unassembled WGS sequence"/>
</dbReference>
<keyword evidence="8 13" id="KW-1133">Transmembrane helix</keyword>
<dbReference type="InterPro" id="IPR005828">
    <property type="entry name" value="MFS_sugar_transport-like"/>
</dbReference>
<dbReference type="InterPro" id="IPR005829">
    <property type="entry name" value="Sugar_transporter_CS"/>
</dbReference>
<feature type="transmembrane region" description="Helical" evidence="13">
    <location>
        <begin position="312"/>
        <end position="331"/>
    </location>
</feature>
<evidence type="ECO:0000256" key="3">
    <source>
        <dbReference type="ARBA" id="ARBA00004167"/>
    </source>
</evidence>
<dbReference type="AlphaFoldDB" id="A0A4R8RKY9"/>
<dbReference type="InterPro" id="IPR001128">
    <property type="entry name" value="Cyt_P450"/>
</dbReference>
<feature type="transmembrane region" description="Helical" evidence="13">
    <location>
        <begin position="40"/>
        <end position="64"/>
    </location>
</feature>
<sequence>MKKTSAADDMVVLSSEVNNCHSKWWKDPGLRQLNLRLLPVFISPLMIGYDGALIGGLLTIPQWYKDLGFSPKDNSLIGLMVAGYSIGGALMFWAVSLMGVGGVFIICLGPVLLTELAHPRQRGAMVATYSSFFYVGATASAWFTYGSLHIQNQWSWRMPVFIQVIPPMVQLPLMLLVPESPRWLMANGQQQAAKSILARYHANNDEDDQLFKLEYDQICNSIERERSQKKVSWMAFLQTPGNRWRLFIVIGSSLVSQWSGGGIITYYFGTALKAVGIRQPLHQAGINGGLQTFNFVVALVSANLVDRAGRRTLFLFSTTTMLLAMIGLTVATQQFSVNPKPAAGYAVVVLFFIFQLGFDSGYAPLGTTYLAEISSFHLRAKSIALHYFITMASAAIGQYANPYPDQAFALPSEPPIVILPHGLINRLKSAPERQLSADKEVCRRGLGQYTDLGTPMPEMFHAIQIDLTRHVRDLVPTLQNQVAYAFERHLRLADDQDWKEVTAFELVKRVVTILNATAFVGTELARNEEWQEIAYNYSSDLRRTFDALNSWHPWLRPFVHPFIFRHIGFSARRQRVAEMLRPLIRKNETSGPRTHTLLNYIMGRLPPKDRDDSRLMARMQLRAALAGSDTVAQALTNALFDIASDAGCAEQLRGEVSDLASATQDGRWDMTMLRSMSKLDSLLRESARLWAPFLLAMGRITTSPLRLDDGTVVPKDTTVYFDMYNAHRTPDKSHVEDMASFNGLRFSEWRERDKLPNKYLAATTGADNLPFGHGMHSCPGRFFAVAEMKVVLCHLLLEYEFKLPSGERPPTGYWGVATVMDRQAKMMIRRRRSVSE</sequence>
<evidence type="ECO:0000259" key="14">
    <source>
        <dbReference type="PROSITE" id="PS50850"/>
    </source>
</evidence>
<gene>
    <name evidence="15" type="primary">BOA7-0</name>
    <name evidence="15" type="ORF">CTRI78_v002855</name>
</gene>
<dbReference type="InterPro" id="IPR020846">
    <property type="entry name" value="MFS_dom"/>
</dbReference>
<comment type="subcellular location">
    <subcellularLocation>
        <location evidence="2">Membrane</location>
        <topology evidence="2">Multi-pass membrane protein</topology>
    </subcellularLocation>
    <subcellularLocation>
        <location evidence="3">Membrane</location>
        <topology evidence="3">Single-pass membrane protein</topology>
    </subcellularLocation>
</comment>
<evidence type="ECO:0000256" key="10">
    <source>
        <dbReference type="ARBA" id="ARBA00023004"/>
    </source>
</evidence>
<dbReference type="InterPro" id="IPR036396">
    <property type="entry name" value="Cyt_P450_sf"/>
</dbReference>
<keyword evidence="10" id="KW-0408">Iron</keyword>
<dbReference type="PROSITE" id="PS00086">
    <property type="entry name" value="CYTOCHROME_P450"/>
    <property type="match status" value="1"/>
</dbReference>
<keyword evidence="7" id="KW-0479">Metal-binding</keyword>
<dbReference type="SUPFAM" id="SSF103473">
    <property type="entry name" value="MFS general substrate transporter"/>
    <property type="match status" value="1"/>
</dbReference>
<evidence type="ECO:0000256" key="11">
    <source>
        <dbReference type="ARBA" id="ARBA00023033"/>
    </source>
</evidence>
<proteinExistence type="inferred from homology"/>
<feature type="transmembrane region" description="Helical" evidence="13">
    <location>
        <begin position="156"/>
        <end position="177"/>
    </location>
</feature>
<evidence type="ECO:0000256" key="8">
    <source>
        <dbReference type="ARBA" id="ARBA00022989"/>
    </source>
</evidence>
<accession>A0A4R8RKY9</accession>
<dbReference type="PANTHER" id="PTHR46206:SF6">
    <property type="entry name" value="CYTOCHROME P450 MONOOXYGENASE AN1598-RELATED"/>
    <property type="match status" value="1"/>
</dbReference>
<dbReference type="Pfam" id="PF00067">
    <property type="entry name" value="p450"/>
    <property type="match status" value="1"/>
</dbReference>
<feature type="transmembrane region" description="Helical" evidence="13">
    <location>
        <begin position="288"/>
        <end position="305"/>
    </location>
</feature>
<reference evidence="15 16" key="1">
    <citation type="submission" date="2018-12" db="EMBL/GenBank/DDBJ databases">
        <title>Genome sequence and assembly of Colletotrichum trifolii.</title>
        <authorList>
            <person name="Gan P."/>
            <person name="Shirasu K."/>
        </authorList>
    </citation>
    <scope>NUCLEOTIDE SEQUENCE [LARGE SCALE GENOMIC DNA]</scope>
    <source>
        <strain evidence="15 16">543-2</strain>
    </source>
</reference>
<feature type="domain" description="Major facilitator superfamily (MFS) profile" evidence="14">
    <location>
        <begin position="1"/>
        <end position="434"/>
    </location>
</feature>
<organism evidence="15 16">
    <name type="scientific">Colletotrichum trifolii</name>
    <dbReference type="NCBI Taxonomy" id="5466"/>
    <lineage>
        <taxon>Eukaryota</taxon>
        <taxon>Fungi</taxon>
        <taxon>Dikarya</taxon>
        <taxon>Ascomycota</taxon>
        <taxon>Pezizomycotina</taxon>
        <taxon>Sordariomycetes</taxon>
        <taxon>Hypocreomycetidae</taxon>
        <taxon>Glomerellales</taxon>
        <taxon>Glomerellaceae</taxon>
        <taxon>Colletotrichum</taxon>
        <taxon>Colletotrichum orbiculare species complex</taxon>
    </lineage>
</organism>
<evidence type="ECO:0000256" key="6">
    <source>
        <dbReference type="ARBA" id="ARBA00022692"/>
    </source>
</evidence>